<dbReference type="EMBL" id="OY660864">
    <property type="protein sequence ID" value="CAJ1048570.1"/>
    <property type="molecule type" value="Genomic_DNA"/>
</dbReference>
<dbReference type="AlphaFoldDB" id="A0AAV1EIK5"/>
<sequence>MGPSGSRRGSFVEIGSKTHCYRRVLLRDTCRIPPSSRCLPARIVLHKVWAYATTTSARPRPNL</sequence>
<protein>
    <submittedName>
        <fullName evidence="1">Unnamed protein product</fullName>
    </submittedName>
</protein>
<evidence type="ECO:0000313" key="1">
    <source>
        <dbReference type="EMBL" id="CAJ1048570.1"/>
    </source>
</evidence>
<organism evidence="1 2">
    <name type="scientific">Xyrichtys novacula</name>
    <name type="common">Pearly razorfish</name>
    <name type="synonym">Hemipteronotus novacula</name>
    <dbReference type="NCBI Taxonomy" id="13765"/>
    <lineage>
        <taxon>Eukaryota</taxon>
        <taxon>Metazoa</taxon>
        <taxon>Chordata</taxon>
        <taxon>Craniata</taxon>
        <taxon>Vertebrata</taxon>
        <taxon>Euteleostomi</taxon>
        <taxon>Actinopterygii</taxon>
        <taxon>Neopterygii</taxon>
        <taxon>Teleostei</taxon>
        <taxon>Neoteleostei</taxon>
        <taxon>Acanthomorphata</taxon>
        <taxon>Eupercaria</taxon>
        <taxon>Labriformes</taxon>
        <taxon>Labridae</taxon>
        <taxon>Xyrichtys</taxon>
    </lineage>
</organism>
<evidence type="ECO:0000313" key="2">
    <source>
        <dbReference type="Proteomes" id="UP001178508"/>
    </source>
</evidence>
<dbReference type="Proteomes" id="UP001178508">
    <property type="component" value="Chromosome 1"/>
</dbReference>
<gene>
    <name evidence="1" type="ORF">XNOV1_A038949</name>
</gene>
<name>A0AAV1EIK5_XYRNO</name>
<reference evidence="1" key="1">
    <citation type="submission" date="2023-08" db="EMBL/GenBank/DDBJ databases">
        <authorList>
            <person name="Alioto T."/>
            <person name="Alioto T."/>
            <person name="Gomez Garrido J."/>
        </authorList>
    </citation>
    <scope>NUCLEOTIDE SEQUENCE</scope>
</reference>
<keyword evidence="2" id="KW-1185">Reference proteome</keyword>
<accession>A0AAV1EIK5</accession>
<proteinExistence type="predicted"/>
<feature type="non-terminal residue" evidence="1">
    <location>
        <position position="63"/>
    </location>
</feature>